<dbReference type="Gene3D" id="3.10.100.10">
    <property type="entry name" value="Mannose-Binding Protein A, subunit A"/>
    <property type="match status" value="1"/>
</dbReference>
<reference evidence="3" key="1">
    <citation type="submission" date="2012-08" db="EMBL/GenBank/DDBJ databases">
        <title>Functional transcriptomics of wild caught Lutzomyia intermedia salivary glands: Identification of a protective salivary protein against Leishmania braziliensis infection.</title>
        <authorList>
            <person name="de Moura T.R."/>
            <person name="Oliveira F."/>
            <person name="Carneiro M.W."/>
            <person name="Miranda J.C."/>
            <person name="Clarencio J."/>
            <person name="Barral-Netto M."/>
            <person name="Barral A."/>
            <person name="Brodskyn C."/>
            <person name="Ribeiro J.M.C."/>
            <person name="Valenzuela J.G."/>
            <person name="de Oliveira C.I."/>
        </authorList>
    </citation>
    <scope>NUCLEOTIDE SEQUENCE</scope>
    <source>
        <tissue evidence="3">Salivary gland</tissue>
    </source>
</reference>
<keyword evidence="1" id="KW-0732">Signal</keyword>
<evidence type="ECO:0000313" key="3">
    <source>
        <dbReference type="EMBL" id="AFP99244.1"/>
    </source>
</evidence>
<proteinExistence type="evidence at transcript level"/>
<dbReference type="InterPro" id="IPR016187">
    <property type="entry name" value="CTDL_fold"/>
</dbReference>
<feature type="signal peptide" evidence="1">
    <location>
        <begin position="1"/>
        <end position="19"/>
    </location>
</feature>
<dbReference type="AlphaFoldDB" id="J7HEZ7"/>
<name>J7HEZ7_9DIPT</name>
<dbReference type="GO" id="GO:0030246">
    <property type="term" value="F:carbohydrate binding"/>
    <property type="evidence" value="ECO:0007669"/>
    <property type="project" value="UniProtKB-KW"/>
</dbReference>
<feature type="domain" description="C-type lectin" evidence="2">
    <location>
        <begin position="27"/>
        <end position="153"/>
    </location>
</feature>
<keyword evidence="3" id="KW-0430">Lectin</keyword>
<evidence type="ECO:0000259" key="2">
    <source>
        <dbReference type="PROSITE" id="PS50041"/>
    </source>
</evidence>
<dbReference type="EMBL" id="KA660066">
    <property type="protein sequence ID" value="AFP99244.1"/>
    <property type="molecule type" value="mRNA"/>
</dbReference>
<dbReference type="InterPro" id="IPR016186">
    <property type="entry name" value="C-type_lectin-like/link_sf"/>
</dbReference>
<sequence length="168" mass="19758">MSFRIIAAFLLCYIALCQADFQKKQNLSGKTVFVSKMKKTWFDAKDYCLNKGYTLATVKSAKENGELTNVLKTMPVATHTWIGGIRHSQENNFRWEGTQKQIDSTVYTNWEQGEPNNGRYIEFCMEYWNDVTKNVEWKWNDNDCKQEQIFVCEKRGIKKSTQHLTRKM</sequence>
<dbReference type="InterPro" id="IPR001304">
    <property type="entry name" value="C-type_lectin-like"/>
</dbReference>
<organism evidence="3">
    <name type="scientific">Nyssomyia intermedia</name>
    <dbReference type="NCBI Taxonomy" id="182990"/>
    <lineage>
        <taxon>Eukaryota</taxon>
        <taxon>Metazoa</taxon>
        <taxon>Ecdysozoa</taxon>
        <taxon>Arthropoda</taxon>
        <taxon>Hexapoda</taxon>
        <taxon>Insecta</taxon>
        <taxon>Pterygota</taxon>
        <taxon>Neoptera</taxon>
        <taxon>Endopterygota</taxon>
        <taxon>Diptera</taxon>
        <taxon>Nematocera</taxon>
        <taxon>Psychodoidea</taxon>
        <taxon>Psychodidae</taxon>
        <taxon>Nyssomyia</taxon>
    </lineage>
</organism>
<dbReference type="CDD" id="cd00037">
    <property type="entry name" value="CLECT"/>
    <property type="match status" value="1"/>
</dbReference>
<dbReference type="SUPFAM" id="SSF56436">
    <property type="entry name" value="C-type lectin-like"/>
    <property type="match status" value="1"/>
</dbReference>
<feature type="chain" id="PRO_5003793090" evidence="1">
    <location>
        <begin position="20"/>
        <end position="168"/>
    </location>
</feature>
<evidence type="ECO:0000256" key="1">
    <source>
        <dbReference type="SAM" id="SignalP"/>
    </source>
</evidence>
<accession>J7HEZ7</accession>
<dbReference type="SMART" id="SM00034">
    <property type="entry name" value="CLECT"/>
    <property type="match status" value="1"/>
</dbReference>
<protein>
    <submittedName>
        <fullName evidence="3">C-type lectin</fullName>
    </submittedName>
</protein>
<dbReference type="PANTHER" id="PTHR22803">
    <property type="entry name" value="MANNOSE, PHOSPHOLIPASE, LECTIN RECEPTOR RELATED"/>
    <property type="match status" value="1"/>
</dbReference>
<dbReference type="Pfam" id="PF00059">
    <property type="entry name" value="Lectin_C"/>
    <property type="match status" value="1"/>
</dbReference>
<dbReference type="InterPro" id="IPR050111">
    <property type="entry name" value="C-type_lectin/snaclec_domain"/>
</dbReference>
<dbReference type="PROSITE" id="PS50041">
    <property type="entry name" value="C_TYPE_LECTIN_2"/>
    <property type="match status" value="1"/>
</dbReference>